<dbReference type="Gene3D" id="3.30.70.20">
    <property type="match status" value="1"/>
</dbReference>
<feature type="domain" description="4Fe-4S ferredoxin-type" evidence="9">
    <location>
        <begin position="33"/>
        <end position="65"/>
    </location>
</feature>
<name>A0A348AHI4_9FIRM</name>
<keyword evidence="5" id="KW-0479">Metal-binding</keyword>
<keyword evidence="4" id="KW-0288">FMN</keyword>
<dbReference type="InterPro" id="IPR017900">
    <property type="entry name" value="4Fe4S_Fe_S_CS"/>
</dbReference>
<comment type="cofactor">
    <cofactor evidence="1">
        <name>FMN</name>
        <dbReference type="ChEBI" id="CHEBI:58210"/>
    </cofactor>
</comment>
<evidence type="ECO:0000313" key="11">
    <source>
        <dbReference type="Proteomes" id="UP000276437"/>
    </source>
</evidence>
<keyword evidence="11" id="KW-1185">Reference proteome</keyword>
<dbReference type="Gene3D" id="3.40.109.10">
    <property type="entry name" value="NADH Oxidase"/>
    <property type="match status" value="1"/>
</dbReference>
<dbReference type="KEGG" id="mana:MAMMFC1_01183"/>
<dbReference type="PANTHER" id="PTHR43673:SF2">
    <property type="entry name" value="NITROREDUCTASE"/>
    <property type="match status" value="1"/>
</dbReference>
<dbReference type="PANTHER" id="PTHR43673">
    <property type="entry name" value="NAD(P)H NITROREDUCTASE YDGI-RELATED"/>
    <property type="match status" value="1"/>
</dbReference>
<protein>
    <submittedName>
        <fullName evidence="10">Nitroreductase family protein</fullName>
    </submittedName>
</protein>
<keyword evidence="8" id="KW-0411">Iron-sulfur</keyword>
<dbReference type="InterPro" id="IPR000415">
    <property type="entry name" value="Nitroreductase-like"/>
</dbReference>
<accession>A0A348AHI4</accession>
<evidence type="ECO:0000256" key="1">
    <source>
        <dbReference type="ARBA" id="ARBA00001917"/>
    </source>
</evidence>
<dbReference type="InterPro" id="IPR029479">
    <property type="entry name" value="Nitroreductase"/>
</dbReference>
<proteinExistence type="inferred from homology"/>
<dbReference type="EMBL" id="AP018449">
    <property type="protein sequence ID" value="BBB90532.1"/>
    <property type="molecule type" value="Genomic_DNA"/>
</dbReference>
<dbReference type="GO" id="GO:0016491">
    <property type="term" value="F:oxidoreductase activity"/>
    <property type="evidence" value="ECO:0007669"/>
    <property type="project" value="UniProtKB-KW"/>
</dbReference>
<keyword evidence="6" id="KW-0560">Oxidoreductase</keyword>
<dbReference type="Proteomes" id="UP000276437">
    <property type="component" value="Chromosome"/>
</dbReference>
<evidence type="ECO:0000256" key="8">
    <source>
        <dbReference type="ARBA" id="ARBA00023014"/>
    </source>
</evidence>
<evidence type="ECO:0000259" key="9">
    <source>
        <dbReference type="PROSITE" id="PS51379"/>
    </source>
</evidence>
<dbReference type="InterPro" id="IPR017896">
    <property type="entry name" value="4Fe4S_Fe-S-bd"/>
</dbReference>
<evidence type="ECO:0000313" key="10">
    <source>
        <dbReference type="EMBL" id="BBB90532.1"/>
    </source>
</evidence>
<dbReference type="PROSITE" id="PS00198">
    <property type="entry name" value="4FE4S_FER_1"/>
    <property type="match status" value="2"/>
</dbReference>
<dbReference type="RefSeq" id="WP_126307297.1">
    <property type="nucleotide sequence ID" value="NZ_AP018449.1"/>
</dbReference>
<keyword evidence="3" id="KW-0285">Flavoprotein</keyword>
<reference evidence="10 11" key="1">
    <citation type="journal article" date="2018" name="Int. J. Syst. Evol. Microbiol.">
        <title>Methylomusa anaerophila gen. nov., sp. nov., an anaerobic methanol-utilizing bacterium isolated from a microbial fuel cell.</title>
        <authorList>
            <person name="Amano N."/>
            <person name="Yamamuro A."/>
            <person name="Miyahara M."/>
            <person name="Kouzuma A."/>
            <person name="Abe T."/>
            <person name="Watanabe K."/>
        </authorList>
    </citation>
    <scope>NUCLEOTIDE SEQUENCE [LARGE SCALE GENOMIC DNA]</scope>
    <source>
        <strain evidence="10 11">MMFC1</strain>
    </source>
</reference>
<dbReference type="Pfam" id="PF13187">
    <property type="entry name" value="Fer4_9"/>
    <property type="match status" value="1"/>
</dbReference>
<dbReference type="GO" id="GO:0046872">
    <property type="term" value="F:metal ion binding"/>
    <property type="evidence" value="ECO:0007669"/>
    <property type="project" value="UniProtKB-KW"/>
</dbReference>
<evidence type="ECO:0000256" key="4">
    <source>
        <dbReference type="ARBA" id="ARBA00022643"/>
    </source>
</evidence>
<evidence type="ECO:0000256" key="5">
    <source>
        <dbReference type="ARBA" id="ARBA00022723"/>
    </source>
</evidence>
<dbReference type="SUPFAM" id="SSF54862">
    <property type="entry name" value="4Fe-4S ferredoxins"/>
    <property type="match status" value="1"/>
</dbReference>
<dbReference type="SUPFAM" id="SSF55469">
    <property type="entry name" value="FMN-dependent nitroreductase-like"/>
    <property type="match status" value="1"/>
</dbReference>
<sequence>MAGEKSIVDQTCRKCGICLEVCPDRIFVQDQKGAIVLDAGKTHLCNKCGHCMAVCPTQSIKIAGLAYDQDFFALPAPQTEAEAFYNVLATRRSTRVFQNKPVPNDLLEKITEAVAMAPMGFPPHKTEITVVQNRAVLDEALKYTAKSYQEMLQGMENPLIRSIIRLSVNREIFNTMKNQVMPIMKMSLPRMEKSGEDVILRGAPAMLVFHADKAAENHTHDALIGLTYGLLAAHALGLGATAIGLVPPVIQRSKILRNLFQIPEENEVLAAMVVGYPKYQFQRGIRRALRKVTWI</sequence>
<dbReference type="GO" id="GO:0051536">
    <property type="term" value="F:iron-sulfur cluster binding"/>
    <property type="evidence" value="ECO:0007669"/>
    <property type="project" value="UniProtKB-KW"/>
</dbReference>
<organism evidence="10 11">
    <name type="scientific">Methylomusa anaerophila</name>
    <dbReference type="NCBI Taxonomy" id="1930071"/>
    <lineage>
        <taxon>Bacteria</taxon>
        <taxon>Bacillati</taxon>
        <taxon>Bacillota</taxon>
        <taxon>Negativicutes</taxon>
        <taxon>Selenomonadales</taxon>
        <taxon>Sporomusaceae</taxon>
        <taxon>Methylomusa</taxon>
    </lineage>
</organism>
<comment type="similarity">
    <text evidence="2">Belongs to the nitroreductase family.</text>
</comment>
<keyword evidence="7" id="KW-0408">Iron</keyword>
<evidence type="ECO:0000256" key="3">
    <source>
        <dbReference type="ARBA" id="ARBA00022630"/>
    </source>
</evidence>
<evidence type="ECO:0000256" key="7">
    <source>
        <dbReference type="ARBA" id="ARBA00023004"/>
    </source>
</evidence>
<evidence type="ECO:0000256" key="6">
    <source>
        <dbReference type="ARBA" id="ARBA00023002"/>
    </source>
</evidence>
<dbReference type="Pfam" id="PF00881">
    <property type="entry name" value="Nitroreductase"/>
    <property type="match status" value="1"/>
</dbReference>
<gene>
    <name evidence="10" type="ORF">MAMMFC1_01183</name>
</gene>
<dbReference type="OrthoDB" id="1683619at2"/>
<dbReference type="PROSITE" id="PS51379">
    <property type="entry name" value="4FE4S_FER_2"/>
    <property type="match status" value="2"/>
</dbReference>
<evidence type="ECO:0000256" key="2">
    <source>
        <dbReference type="ARBA" id="ARBA00007118"/>
    </source>
</evidence>
<feature type="domain" description="4Fe-4S ferredoxin-type" evidence="9">
    <location>
        <begin position="4"/>
        <end position="32"/>
    </location>
</feature>
<dbReference type="AlphaFoldDB" id="A0A348AHI4"/>